<reference evidence="1 2" key="1">
    <citation type="journal article" date="2019" name="Mol. Ecol. Resour.">
        <title>Improving Illumina assemblies with Hi-C and long reads: an example with the North African dromedary.</title>
        <authorList>
            <person name="Elbers J.P."/>
            <person name="Rogers M.F."/>
            <person name="Perelman P.L."/>
            <person name="Proskuryakova A.A."/>
            <person name="Serdyukova N.A."/>
            <person name="Johnson W.E."/>
            <person name="Horin P."/>
            <person name="Corander J."/>
            <person name="Murphy D."/>
            <person name="Burger P.A."/>
        </authorList>
    </citation>
    <scope>NUCLEOTIDE SEQUENCE [LARGE SCALE GENOMIC DNA]</scope>
    <source>
        <strain evidence="1">Drom800</strain>
        <tissue evidence="1">Blood</tissue>
    </source>
</reference>
<dbReference type="EMBL" id="JWIN03000025">
    <property type="protein sequence ID" value="KAB1258057.1"/>
    <property type="molecule type" value="Genomic_DNA"/>
</dbReference>
<dbReference type="AlphaFoldDB" id="A0A5N4CGR1"/>
<proteinExistence type="predicted"/>
<evidence type="ECO:0000313" key="2">
    <source>
        <dbReference type="Proteomes" id="UP000299084"/>
    </source>
</evidence>
<dbReference type="Proteomes" id="UP000299084">
    <property type="component" value="Unassembled WGS sequence"/>
</dbReference>
<accession>A0A5N4CGR1</accession>
<gene>
    <name evidence="1" type="ORF">Cadr_000022928</name>
</gene>
<name>A0A5N4CGR1_CAMDR</name>
<keyword evidence="2" id="KW-1185">Reference proteome</keyword>
<organism evidence="1 2">
    <name type="scientific">Camelus dromedarius</name>
    <name type="common">Dromedary</name>
    <name type="synonym">Arabian camel</name>
    <dbReference type="NCBI Taxonomy" id="9838"/>
    <lineage>
        <taxon>Eukaryota</taxon>
        <taxon>Metazoa</taxon>
        <taxon>Chordata</taxon>
        <taxon>Craniata</taxon>
        <taxon>Vertebrata</taxon>
        <taxon>Euteleostomi</taxon>
        <taxon>Mammalia</taxon>
        <taxon>Eutheria</taxon>
        <taxon>Laurasiatheria</taxon>
        <taxon>Artiodactyla</taxon>
        <taxon>Tylopoda</taxon>
        <taxon>Camelidae</taxon>
        <taxon>Camelus</taxon>
    </lineage>
</organism>
<protein>
    <submittedName>
        <fullName evidence="1">Uncharacterized protein</fullName>
    </submittedName>
</protein>
<evidence type="ECO:0000313" key="1">
    <source>
        <dbReference type="EMBL" id="KAB1258057.1"/>
    </source>
</evidence>
<sequence>MSTSGRASSLSWALVRFVLELEHHTRGVRCLPPRRMGPQKWSDRRQSFWQTPLSRLCHVRAPAARRQQARELAVQADSPQCLSEEN</sequence>
<comment type="caution">
    <text evidence="1">The sequence shown here is derived from an EMBL/GenBank/DDBJ whole genome shotgun (WGS) entry which is preliminary data.</text>
</comment>